<dbReference type="OrthoDB" id="4168016at2"/>
<dbReference type="Proteomes" id="UP000186132">
    <property type="component" value="Unassembled WGS sequence"/>
</dbReference>
<accession>A0A1M5CPJ9</accession>
<dbReference type="RefSeq" id="WP_073385056.1">
    <property type="nucleotide sequence ID" value="NZ_FQVU01000001.1"/>
</dbReference>
<dbReference type="EMBL" id="FQVU01000001">
    <property type="protein sequence ID" value="SHF56675.1"/>
    <property type="molecule type" value="Genomic_DNA"/>
</dbReference>
<evidence type="ECO:0000313" key="1">
    <source>
        <dbReference type="EMBL" id="SHF56675.1"/>
    </source>
</evidence>
<evidence type="ECO:0000313" key="2">
    <source>
        <dbReference type="Proteomes" id="UP000186132"/>
    </source>
</evidence>
<dbReference type="AlphaFoldDB" id="A0A1M5CPJ9"/>
<name>A0A1M5CPJ9_9ACTN</name>
<gene>
    <name evidence="1" type="ORF">SAMN05443575_0310</name>
</gene>
<keyword evidence="2" id="KW-1185">Reference proteome</keyword>
<dbReference type="STRING" id="1206085.SAMN05443575_0310"/>
<reference evidence="1 2" key="1">
    <citation type="submission" date="2016-11" db="EMBL/GenBank/DDBJ databases">
        <authorList>
            <person name="Jaros S."/>
            <person name="Januszkiewicz K."/>
            <person name="Wedrychowicz H."/>
        </authorList>
    </citation>
    <scope>NUCLEOTIDE SEQUENCE [LARGE SCALE GENOMIC DNA]</scope>
    <source>
        <strain evidence="1 2">DSM 45627</strain>
    </source>
</reference>
<organism evidence="1 2">
    <name type="scientific">Jatrophihabitans endophyticus</name>
    <dbReference type="NCBI Taxonomy" id="1206085"/>
    <lineage>
        <taxon>Bacteria</taxon>
        <taxon>Bacillati</taxon>
        <taxon>Actinomycetota</taxon>
        <taxon>Actinomycetes</taxon>
        <taxon>Jatrophihabitantales</taxon>
        <taxon>Jatrophihabitantaceae</taxon>
        <taxon>Jatrophihabitans</taxon>
    </lineage>
</organism>
<proteinExistence type="predicted"/>
<protein>
    <submittedName>
        <fullName evidence="1">Uncharacterized protein</fullName>
    </submittedName>
</protein>
<sequence>MPATPHPTTAPVGLDAIRDNVAMTGADELGAGGLNVWRNSLPAGTYPGAPVEVDGVPFTGSPHTGPDNVRCAGQTLPVEIGRWDWLWLLATGERRVEDEIAMLFTDGAVDLEAVRVSDFWAAPAAFGETVAFRSEVMHYPHHVQSRLPGTIWCQRVPITRRADLVAIRLPDNLALHVFAATLLRCDR</sequence>